<dbReference type="Pfam" id="PF00480">
    <property type="entry name" value="ROK"/>
    <property type="match status" value="1"/>
</dbReference>
<evidence type="ECO:0000256" key="1">
    <source>
        <dbReference type="SAM" id="MobiDB-lite"/>
    </source>
</evidence>
<accession>A0ABU0J264</accession>
<feature type="region of interest" description="Disordered" evidence="1">
    <location>
        <begin position="1"/>
        <end position="39"/>
    </location>
</feature>
<keyword evidence="3" id="KW-1185">Reference proteome</keyword>
<evidence type="ECO:0000313" key="3">
    <source>
        <dbReference type="Proteomes" id="UP001242480"/>
    </source>
</evidence>
<dbReference type="InterPro" id="IPR036390">
    <property type="entry name" value="WH_DNA-bd_sf"/>
</dbReference>
<dbReference type="Gene3D" id="1.10.10.10">
    <property type="entry name" value="Winged helix-like DNA-binding domain superfamily/Winged helix DNA-binding domain"/>
    <property type="match status" value="1"/>
</dbReference>
<sequence>MRELGTIDGPWPAPPRGGRRARAGTAPDEAGGPSRGTNQAGVKLYNERLVLSLIRAHGSLSKVEIARITGLSAQTSSVIMKQLESDGLLRRQAPLRGKVGQPSVPFALDPEGSFAIGLKVGRRSADLVLMDFVGAPRRLVRSAYAYPEPGRLAAFVEAGLAEITAALAPAQRARICGLGIAAPFEMWSWEAEVGAPAAVIEAWRHADIAATVRALVPWPVHFCKDATAACAAELAFGRHGRLANYLYVFVATLVGGGVVLDGSLYPGRAGYAGSIGSVLVAAPACEPPGVQRLIRCASLSTLEAMLRRAGLDPAVLGGAGDWGDLGAPLEQWIEQASDGLSMAIGSAVAVIDFEAVVIDGACPAPVRARLVERTRDKVERTAPQGVAPVEVVEGSIGRDARVLGAASLPLLAGFARDRDLLFRAGA</sequence>
<dbReference type="InterPro" id="IPR043129">
    <property type="entry name" value="ATPase_NBD"/>
</dbReference>
<keyword evidence="2" id="KW-0808">Transferase</keyword>
<proteinExistence type="predicted"/>
<gene>
    <name evidence="2" type="ORF">QO011_001339</name>
</gene>
<name>A0ABU0J264_9HYPH</name>
<dbReference type="Pfam" id="PF13412">
    <property type="entry name" value="HTH_24"/>
    <property type="match status" value="1"/>
</dbReference>
<dbReference type="PANTHER" id="PTHR18964:SF169">
    <property type="entry name" value="N-ACETYLMANNOSAMINE KINASE"/>
    <property type="match status" value="1"/>
</dbReference>
<dbReference type="GO" id="GO:0016301">
    <property type="term" value="F:kinase activity"/>
    <property type="evidence" value="ECO:0007669"/>
    <property type="project" value="UniProtKB-KW"/>
</dbReference>
<dbReference type="InterPro" id="IPR000600">
    <property type="entry name" value="ROK"/>
</dbReference>
<dbReference type="PANTHER" id="PTHR18964">
    <property type="entry name" value="ROK (REPRESSOR, ORF, KINASE) FAMILY"/>
    <property type="match status" value="1"/>
</dbReference>
<organism evidence="2 3">
    <name type="scientific">Labrys wisconsinensis</name>
    <dbReference type="NCBI Taxonomy" id="425677"/>
    <lineage>
        <taxon>Bacteria</taxon>
        <taxon>Pseudomonadati</taxon>
        <taxon>Pseudomonadota</taxon>
        <taxon>Alphaproteobacteria</taxon>
        <taxon>Hyphomicrobiales</taxon>
        <taxon>Xanthobacteraceae</taxon>
        <taxon>Labrys</taxon>
    </lineage>
</organism>
<dbReference type="Proteomes" id="UP001242480">
    <property type="component" value="Unassembled WGS sequence"/>
</dbReference>
<dbReference type="SUPFAM" id="SSF46785">
    <property type="entry name" value="Winged helix' DNA-binding domain"/>
    <property type="match status" value="1"/>
</dbReference>
<dbReference type="Gene3D" id="3.30.420.40">
    <property type="match status" value="2"/>
</dbReference>
<dbReference type="RefSeq" id="WP_307269434.1">
    <property type="nucleotide sequence ID" value="NZ_JAUSVX010000002.1"/>
</dbReference>
<dbReference type="InterPro" id="IPR036388">
    <property type="entry name" value="WH-like_DNA-bd_sf"/>
</dbReference>
<evidence type="ECO:0000313" key="2">
    <source>
        <dbReference type="EMBL" id="MDQ0468339.1"/>
    </source>
</evidence>
<protein>
    <submittedName>
        <fullName evidence="2">NBD/HSP70 family sugar kinase</fullName>
    </submittedName>
</protein>
<dbReference type="EMBL" id="JAUSVX010000002">
    <property type="protein sequence ID" value="MDQ0468339.1"/>
    <property type="molecule type" value="Genomic_DNA"/>
</dbReference>
<comment type="caution">
    <text evidence="2">The sequence shown here is derived from an EMBL/GenBank/DDBJ whole genome shotgun (WGS) entry which is preliminary data.</text>
</comment>
<dbReference type="SUPFAM" id="SSF53067">
    <property type="entry name" value="Actin-like ATPase domain"/>
    <property type="match status" value="1"/>
</dbReference>
<reference evidence="2 3" key="1">
    <citation type="submission" date="2023-07" db="EMBL/GenBank/DDBJ databases">
        <title>Genomic Encyclopedia of Type Strains, Phase IV (KMG-IV): sequencing the most valuable type-strain genomes for metagenomic binning, comparative biology and taxonomic classification.</title>
        <authorList>
            <person name="Goeker M."/>
        </authorList>
    </citation>
    <scope>NUCLEOTIDE SEQUENCE [LARGE SCALE GENOMIC DNA]</scope>
    <source>
        <strain evidence="2 3">DSM 19619</strain>
    </source>
</reference>
<keyword evidence="2" id="KW-0418">Kinase</keyword>